<dbReference type="Gene3D" id="3.40.50.12380">
    <property type="entry name" value="Nitrogenase MoFe cofactor biosynthesis protein NifE, C-terminal"/>
    <property type="match status" value="1"/>
</dbReference>
<dbReference type="InterPro" id="IPR000510">
    <property type="entry name" value="Nase/OxRdtase_comp1"/>
</dbReference>
<proteinExistence type="inferred from homology"/>
<evidence type="ECO:0000256" key="1">
    <source>
        <dbReference type="ARBA" id="ARBA00003171"/>
    </source>
</evidence>
<dbReference type="Gene3D" id="3.40.50.1980">
    <property type="entry name" value="Nitrogenase molybdenum iron protein domain"/>
    <property type="match status" value="3"/>
</dbReference>
<dbReference type="InterPro" id="IPR005975">
    <property type="entry name" value="Nase_Mo-Fe_CF"/>
</dbReference>
<evidence type="ECO:0000256" key="3">
    <source>
        <dbReference type="ARBA" id="ARBA00011002"/>
    </source>
</evidence>
<evidence type="ECO:0000256" key="5">
    <source>
        <dbReference type="ARBA" id="ARBA00023231"/>
    </source>
</evidence>
<dbReference type="InterPro" id="IPR050152">
    <property type="entry name" value="ChlB/BchB/BchZ"/>
</dbReference>
<evidence type="ECO:0000256" key="2">
    <source>
        <dbReference type="ARBA" id="ARBA00005155"/>
    </source>
</evidence>
<keyword evidence="5" id="KW-0535">Nitrogen fixation</keyword>
<dbReference type="EMBL" id="UOGH01000157">
    <property type="protein sequence ID" value="VAX30303.1"/>
    <property type="molecule type" value="Genomic_DNA"/>
</dbReference>
<dbReference type="GO" id="GO:0065003">
    <property type="term" value="P:protein-containing complex assembly"/>
    <property type="evidence" value="ECO:0007669"/>
    <property type="project" value="InterPro"/>
</dbReference>
<dbReference type="SUPFAM" id="SSF53807">
    <property type="entry name" value="Helical backbone' metal receptor"/>
    <property type="match status" value="2"/>
</dbReference>
<reference evidence="7" key="1">
    <citation type="submission" date="2018-06" db="EMBL/GenBank/DDBJ databases">
        <authorList>
            <person name="Zhirakovskaya E."/>
        </authorList>
    </citation>
    <scope>NUCLEOTIDE SEQUENCE</scope>
</reference>
<dbReference type="InterPro" id="IPR000318">
    <property type="entry name" value="Nase_comp1_CS"/>
</dbReference>
<protein>
    <recommendedName>
        <fullName evidence="4">Nitrogenase iron-molybdenum cofactor biosynthesis protein NifN</fullName>
    </recommendedName>
</protein>
<comment type="pathway">
    <text evidence="2">Cofactor biosynthesis; Fe-Mo cofactor biosynthesis.</text>
</comment>
<comment type="function">
    <text evidence="1">This protein may play a role in the biosynthesis of the prosthetic group of nitrogenase (FeMo cofactor).</text>
</comment>
<dbReference type="AlphaFoldDB" id="A0A3B1D0K0"/>
<accession>A0A3B1D0K0</accession>
<evidence type="ECO:0000259" key="6">
    <source>
        <dbReference type="Pfam" id="PF00148"/>
    </source>
</evidence>
<feature type="non-terminal residue" evidence="7">
    <location>
        <position position="1"/>
    </location>
</feature>
<dbReference type="NCBIfam" id="TIGR01285">
    <property type="entry name" value="nifN"/>
    <property type="match status" value="1"/>
</dbReference>
<organism evidence="7">
    <name type="scientific">hydrothermal vent metagenome</name>
    <dbReference type="NCBI Taxonomy" id="652676"/>
    <lineage>
        <taxon>unclassified sequences</taxon>
        <taxon>metagenomes</taxon>
        <taxon>ecological metagenomes</taxon>
    </lineage>
</organism>
<feature type="domain" description="Nitrogenase/oxidoreductase component 1" evidence="6">
    <location>
        <begin position="151"/>
        <end position="570"/>
    </location>
</feature>
<dbReference type="PANTHER" id="PTHR33712:SF7">
    <property type="entry name" value="LIGHT-INDEPENDENT PROTOCHLOROPHYLLIDE REDUCTASE SUBUNIT B"/>
    <property type="match status" value="1"/>
</dbReference>
<dbReference type="PROSITE" id="PS00699">
    <property type="entry name" value="NITROGENASE_1_1"/>
    <property type="match status" value="1"/>
</dbReference>
<evidence type="ECO:0000256" key="4">
    <source>
        <dbReference type="ARBA" id="ARBA00013282"/>
    </source>
</evidence>
<dbReference type="UniPathway" id="UPA00782"/>
<feature type="domain" description="Nitrogenase/oxidoreductase component 1" evidence="6">
    <location>
        <begin position="1"/>
        <end position="113"/>
    </location>
</feature>
<dbReference type="Gene3D" id="6.10.250.1090">
    <property type="match status" value="1"/>
</dbReference>
<dbReference type="PANTHER" id="PTHR33712">
    <property type="entry name" value="LIGHT-INDEPENDENT PROTOCHLOROPHYLLIDE REDUCTASE SUBUNIT B"/>
    <property type="match status" value="1"/>
</dbReference>
<evidence type="ECO:0000313" key="7">
    <source>
        <dbReference type="EMBL" id="VAX30303.1"/>
    </source>
</evidence>
<name>A0A3B1D0K0_9ZZZZ</name>
<gene>
    <name evidence="7" type="ORF">MNBD_NITROSPIRAE02-1374</name>
</gene>
<dbReference type="GO" id="GO:0016163">
    <property type="term" value="F:nitrogenase activity"/>
    <property type="evidence" value="ECO:0007669"/>
    <property type="project" value="InterPro"/>
</dbReference>
<dbReference type="Pfam" id="PF00148">
    <property type="entry name" value="Oxidored_nitro"/>
    <property type="match status" value="2"/>
</dbReference>
<sequence length="575" mass="61652">YTGGVKSWSFISALQDLGIEIVAVGTKKSTVEDEEKMKAILGKDAPLAEDVTPANLRKLMKDRQADILVAGGRNLYLAMKEGFPFVDVNQERHTAYAGYDGLVNLAEQISNSVRFFSGKEVCRSETGRQAVSVPLKTRSDRDVLINPLKHSQSIGAAIALQGIDRALPVIHGAQGCNFLAKVLITKHFREPIALMSTKLFTEDVVMGSEENLTTVVEGVIEKQQPDLIGVLTTGLSEVKGDDVAGTVKGFRIKDSGLRIISVSTPDYEGGLEIGYAKAVEAVIESVVRGQKTEGRRLEAEVEDCTASPGAGLPGRNCKVNVLVGSHLTPADFTELREILESFGLSPVILPDLSALDGSRQEFSALASGGTKTSEIETMGSAGFTIAIGLSMEGAARILKERFGIEYTLVESLAGLQGVDAFMETLSALSGGQMPAKYERQRRVLIDGMRDAHFYFGSKRVCMALEPDLSVQVSRVLSEMGAEAGLSVVPSRTASAGRIYAGNVLVGDFFSIDGDFDLLIASSHGADTAKRLGVPLYQTGFPVYKLLGNNSRIAIGYRGTLVMINEMANLLFQDGL</sequence>
<comment type="similarity">
    <text evidence="3">Belongs to the NifD/NifK/NifE/NifN family.</text>
</comment>